<sequence length="447" mass="47230">MAATIFRLPITPLPTPAPTANFGRGPVPRFVRRFENGTVTTASPTSSPGPNSAAFNALHTCSSSGDYGSCLASNEAAYCNCNNGMRYLDCVGAAVTGSTDAGVDISDWGAYERGWFQSSCPKPPSNVMAQLEQPSSVQLDLEPVSTVLPTGPISEPPRPGTTATYTPGGELLAGECSSTSYTLLNGGDFVFYAAVVGCDAGRPQCCPWNVAEQDESGVPAENRAIPGEFPNPASAQDSKLDGCPQDYYSISGKCCPKESSSGYYKFTREIAQQTPCFSSLATTENPPPVTAGLSANPTQSNLPTSAVVNLAIAMAFDVEDPAPTLSQAAIIGIGVGSGIAALIIVAASSFLFVRWRRHKKETSRNREPAVGMSNAPDIPDIPDMRQGTTYQSGYHAPVEAQEAAQNANPFYVEDPGAWEAGYQYGSGYHAPASQQPSETDHERYYRL</sequence>
<comment type="caution">
    <text evidence="3">The sequence shown here is derived from an EMBL/GenBank/DDBJ whole genome shotgun (WGS) entry which is preliminary data.</text>
</comment>
<feature type="compositionally biased region" description="Basic and acidic residues" evidence="1">
    <location>
        <begin position="438"/>
        <end position="447"/>
    </location>
</feature>
<feature type="region of interest" description="Disordered" evidence="1">
    <location>
        <begin position="423"/>
        <end position="447"/>
    </location>
</feature>
<proteinExistence type="predicted"/>
<reference evidence="3 4" key="1">
    <citation type="journal article" date="2024" name="Commun. Biol.">
        <title>Comparative genomic analysis of thermophilic fungi reveals convergent evolutionary adaptations and gene losses.</title>
        <authorList>
            <person name="Steindorff A.S."/>
            <person name="Aguilar-Pontes M.V."/>
            <person name="Robinson A.J."/>
            <person name="Andreopoulos B."/>
            <person name="LaButti K."/>
            <person name="Kuo A."/>
            <person name="Mondo S."/>
            <person name="Riley R."/>
            <person name="Otillar R."/>
            <person name="Haridas S."/>
            <person name="Lipzen A."/>
            <person name="Grimwood J."/>
            <person name="Schmutz J."/>
            <person name="Clum A."/>
            <person name="Reid I.D."/>
            <person name="Moisan M.C."/>
            <person name="Butler G."/>
            <person name="Nguyen T.T.M."/>
            <person name="Dewar K."/>
            <person name="Conant G."/>
            <person name="Drula E."/>
            <person name="Henrissat B."/>
            <person name="Hansel C."/>
            <person name="Singer S."/>
            <person name="Hutchinson M.I."/>
            <person name="de Vries R.P."/>
            <person name="Natvig D.O."/>
            <person name="Powell A.J."/>
            <person name="Tsang A."/>
            <person name="Grigoriev I.V."/>
        </authorList>
    </citation>
    <scope>NUCLEOTIDE SEQUENCE [LARGE SCALE GENOMIC DNA]</scope>
    <source>
        <strain evidence="3 4">CBS 620.91</strain>
    </source>
</reference>
<evidence type="ECO:0000256" key="2">
    <source>
        <dbReference type="SAM" id="Phobius"/>
    </source>
</evidence>
<name>A0ABR3V8R4_HUMIN</name>
<evidence type="ECO:0000256" key="1">
    <source>
        <dbReference type="SAM" id="MobiDB-lite"/>
    </source>
</evidence>
<feature type="region of interest" description="Disordered" evidence="1">
    <location>
        <begin position="362"/>
        <end position="390"/>
    </location>
</feature>
<dbReference type="EMBL" id="JAZGSY010000233">
    <property type="protein sequence ID" value="KAL1838167.1"/>
    <property type="molecule type" value="Genomic_DNA"/>
</dbReference>
<keyword evidence="2" id="KW-0472">Membrane</keyword>
<organism evidence="3 4">
    <name type="scientific">Humicola insolens</name>
    <name type="common">Soft-rot fungus</name>
    <dbReference type="NCBI Taxonomy" id="85995"/>
    <lineage>
        <taxon>Eukaryota</taxon>
        <taxon>Fungi</taxon>
        <taxon>Dikarya</taxon>
        <taxon>Ascomycota</taxon>
        <taxon>Pezizomycotina</taxon>
        <taxon>Sordariomycetes</taxon>
        <taxon>Sordariomycetidae</taxon>
        <taxon>Sordariales</taxon>
        <taxon>Chaetomiaceae</taxon>
        <taxon>Mycothermus</taxon>
    </lineage>
</organism>
<evidence type="ECO:0000313" key="4">
    <source>
        <dbReference type="Proteomes" id="UP001583172"/>
    </source>
</evidence>
<gene>
    <name evidence="3" type="ORF">VTJ49DRAFT_2969</name>
</gene>
<dbReference type="Proteomes" id="UP001583172">
    <property type="component" value="Unassembled WGS sequence"/>
</dbReference>
<feature type="transmembrane region" description="Helical" evidence="2">
    <location>
        <begin position="328"/>
        <end position="353"/>
    </location>
</feature>
<keyword evidence="4" id="KW-1185">Reference proteome</keyword>
<accession>A0ABR3V8R4</accession>
<protein>
    <submittedName>
        <fullName evidence="3">Uncharacterized protein</fullName>
    </submittedName>
</protein>
<evidence type="ECO:0000313" key="3">
    <source>
        <dbReference type="EMBL" id="KAL1838167.1"/>
    </source>
</evidence>
<keyword evidence="2" id="KW-0812">Transmembrane</keyword>
<keyword evidence="2" id="KW-1133">Transmembrane helix</keyword>